<dbReference type="GO" id="GO:0035035">
    <property type="term" value="F:histone acetyltransferase binding"/>
    <property type="evidence" value="ECO:0007669"/>
    <property type="project" value="TreeGrafter"/>
</dbReference>
<reference evidence="3 4" key="1">
    <citation type="submission" date="2019-09" db="EMBL/GenBank/DDBJ databases">
        <title>Bird 10,000 Genomes (B10K) Project - Family phase.</title>
        <authorList>
            <person name="Zhang G."/>
        </authorList>
    </citation>
    <scope>NUCLEOTIDE SEQUENCE [LARGE SCALE GENOMIC DNA]</scope>
    <source>
        <strain evidence="3">B10K-DU-001-29</strain>
        <tissue evidence="3">Muscle</tissue>
    </source>
</reference>
<protein>
    <submittedName>
        <fullName evidence="3">KANL1 protein</fullName>
    </submittedName>
</protein>
<feature type="compositionally biased region" description="Basic and acidic residues" evidence="1">
    <location>
        <begin position="400"/>
        <end position="418"/>
    </location>
</feature>
<feature type="region of interest" description="Disordered" evidence="1">
    <location>
        <begin position="111"/>
        <end position="140"/>
    </location>
</feature>
<dbReference type="PANTHER" id="PTHR22443:SF14">
    <property type="entry name" value="KAT8 REGULATORY NSL COMPLEX SUBUNIT 1"/>
    <property type="match status" value="1"/>
</dbReference>
<evidence type="ECO:0000259" key="2">
    <source>
        <dbReference type="PROSITE" id="PS52052"/>
    </source>
</evidence>
<dbReference type="OrthoDB" id="6022640at2759"/>
<feature type="compositionally biased region" description="Low complexity" evidence="1">
    <location>
        <begin position="185"/>
        <end position="198"/>
    </location>
</feature>
<dbReference type="Proteomes" id="UP000583164">
    <property type="component" value="Unassembled WGS sequence"/>
</dbReference>
<feature type="non-terminal residue" evidence="3">
    <location>
        <position position="1"/>
    </location>
</feature>
<feature type="region of interest" description="Disordered" evidence="1">
    <location>
        <begin position="370"/>
        <end position="418"/>
    </location>
</feature>
<dbReference type="SMART" id="SM01300">
    <property type="entry name" value="PEHE"/>
    <property type="match status" value="1"/>
</dbReference>
<evidence type="ECO:0000313" key="4">
    <source>
        <dbReference type="Proteomes" id="UP000583164"/>
    </source>
</evidence>
<dbReference type="InterPro" id="IPR029332">
    <property type="entry name" value="PEHE_dom"/>
</dbReference>
<feature type="compositionally biased region" description="Polar residues" evidence="1">
    <location>
        <begin position="303"/>
        <end position="319"/>
    </location>
</feature>
<dbReference type="InterPro" id="IPR026180">
    <property type="entry name" value="NSL1"/>
</dbReference>
<dbReference type="PROSITE" id="PS52052">
    <property type="entry name" value="PEHE"/>
    <property type="match status" value="1"/>
</dbReference>
<name>A0A7K9KZC6_9PASS</name>
<gene>
    <name evidence="3" type="primary">Kansl1</name>
    <name evidence="3" type="ORF">RHAINO_R16210</name>
</gene>
<feature type="region of interest" description="Disordered" evidence="1">
    <location>
        <begin position="167"/>
        <end position="217"/>
    </location>
</feature>
<feature type="compositionally biased region" description="Basic residues" evidence="1">
    <location>
        <begin position="119"/>
        <end position="129"/>
    </location>
</feature>
<sequence>RLAPVPDASCVAARTRPVLSCKKRRLVRPSTILPLSKKAPRASVARCSCDVNPSCALCGSRGSSCLDVQYEAPLLERLSQLDSCIHPVLSFPDDVPTSLHFQSMLKSQWQNKPYEKSKAPKKLSLKHRAPVPPSLADPARKDRHRLVNSFFTTAMLKHHTDIGGPSYLSAAVTPSPHSPIARQLSTSSEGSAPASSTAQGTSGTAQPRRRRGESSFDINNIVIPMSVAATTRVEKLQYKEILTPSWREVDISALKANPEEDNEEVEDLSDSAFAARHGKCEEMERARWLWSTSVPPQRRGSRSYRSTDGRTTPQLGNPSTPQPASPEVGNYHSHLELSHTHSPRSPISPELLCAPLTPLSRDSLRLLSSEDTRCSTPEAGLDEQAVQPWERRTFPLSYDPRTESEEQPEPQDRLSRCT</sequence>
<dbReference type="Pfam" id="PF15275">
    <property type="entry name" value="PEHE"/>
    <property type="match status" value="1"/>
</dbReference>
<evidence type="ECO:0000256" key="1">
    <source>
        <dbReference type="SAM" id="MobiDB-lite"/>
    </source>
</evidence>
<comment type="caution">
    <text evidence="3">The sequence shown here is derived from an EMBL/GenBank/DDBJ whole genome shotgun (WGS) entry which is preliminary data.</text>
</comment>
<dbReference type="Gene3D" id="6.10.250.3170">
    <property type="match status" value="1"/>
</dbReference>
<feature type="non-terminal residue" evidence="3">
    <location>
        <position position="418"/>
    </location>
</feature>
<organism evidence="3 4">
    <name type="scientific">Rhabdornis inornatus</name>
    <dbReference type="NCBI Taxonomy" id="237438"/>
    <lineage>
        <taxon>Eukaryota</taxon>
        <taxon>Metazoa</taxon>
        <taxon>Chordata</taxon>
        <taxon>Craniata</taxon>
        <taxon>Vertebrata</taxon>
        <taxon>Euteleostomi</taxon>
        <taxon>Archelosauria</taxon>
        <taxon>Archosauria</taxon>
        <taxon>Dinosauria</taxon>
        <taxon>Saurischia</taxon>
        <taxon>Theropoda</taxon>
        <taxon>Coelurosauria</taxon>
        <taxon>Aves</taxon>
        <taxon>Neognathae</taxon>
        <taxon>Neoaves</taxon>
        <taxon>Telluraves</taxon>
        <taxon>Australaves</taxon>
        <taxon>Passeriformes</taxon>
        <taxon>Rhabdornithidae</taxon>
        <taxon>Rhabdornis</taxon>
    </lineage>
</organism>
<dbReference type="EMBL" id="VWZS01003838">
    <property type="protein sequence ID" value="NXH55907.1"/>
    <property type="molecule type" value="Genomic_DNA"/>
</dbReference>
<dbReference type="PANTHER" id="PTHR22443">
    <property type="entry name" value="NON-SPECIFIC LETHAL 1, ISOFORM M"/>
    <property type="match status" value="1"/>
</dbReference>
<feature type="region of interest" description="Disordered" evidence="1">
    <location>
        <begin position="291"/>
        <end position="330"/>
    </location>
</feature>
<keyword evidence="4" id="KW-1185">Reference proteome</keyword>
<proteinExistence type="predicted"/>
<accession>A0A7K9KZC6</accession>
<dbReference type="AlphaFoldDB" id="A0A7K9KZC6"/>
<dbReference type="GO" id="GO:0044545">
    <property type="term" value="C:NSL complex"/>
    <property type="evidence" value="ECO:0007669"/>
    <property type="project" value="TreeGrafter"/>
</dbReference>
<evidence type="ECO:0000313" key="3">
    <source>
        <dbReference type="EMBL" id="NXH55907.1"/>
    </source>
</evidence>
<feature type="domain" description="PEHE" evidence="2">
    <location>
        <begin position="240"/>
        <end position="389"/>
    </location>
</feature>